<evidence type="ECO:0000256" key="4">
    <source>
        <dbReference type="ARBA" id="ARBA00022475"/>
    </source>
</evidence>
<accession>C6X786</accession>
<dbReference type="InterPro" id="IPR050739">
    <property type="entry name" value="MFP"/>
</dbReference>
<keyword evidence="14" id="KW-1185">Reference proteome</keyword>
<dbReference type="GO" id="GO:0005886">
    <property type="term" value="C:plasma membrane"/>
    <property type="evidence" value="ECO:0007669"/>
    <property type="project" value="UniProtKB-SubCell"/>
</dbReference>
<keyword evidence="5 9" id="KW-0997">Cell inner membrane</keyword>
<evidence type="ECO:0000256" key="7">
    <source>
        <dbReference type="ARBA" id="ARBA00022989"/>
    </source>
</evidence>
<comment type="similarity">
    <text evidence="2 9">Belongs to the membrane fusion protein (MFP) (TC 8.A.1) family.</text>
</comment>
<dbReference type="eggNOG" id="COG0845">
    <property type="taxonomic scope" value="Bacteria"/>
</dbReference>
<dbReference type="Pfam" id="PF26002">
    <property type="entry name" value="Beta-barrel_AprE"/>
    <property type="match status" value="1"/>
</dbReference>
<evidence type="ECO:0000259" key="11">
    <source>
        <dbReference type="Pfam" id="PF25994"/>
    </source>
</evidence>
<dbReference type="Pfam" id="PF25994">
    <property type="entry name" value="HH_AprE"/>
    <property type="match status" value="1"/>
</dbReference>
<keyword evidence="10" id="KW-0175">Coiled coil</keyword>
<dbReference type="KEGG" id="mei:Msip34_1987"/>
<keyword evidence="4 9" id="KW-1003">Cell membrane</keyword>
<gene>
    <name evidence="13" type="ordered locus">Msip34_1987</name>
</gene>
<dbReference type="RefSeq" id="WP_015830583.1">
    <property type="nucleotide sequence ID" value="NC_012969.1"/>
</dbReference>
<evidence type="ECO:0000256" key="2">
    <source>
        <dbReference type="ARBA" id="ARBA00009477"/>
    </source>
</evidence>
<protein>
    <recommendedName>
        <fullName evidence="9">Membrane fusion protein (MFP) family protein</fullName>
    </recommendedName>
</protein>
<keyword evidence="6 9" id="KW-0812">Transmembrane</keyword>
<evidence type="ECO:0000256" key="6">
    <source>
        <dbReference type="ARBA" id="ARBA00022692"/>
    </source>
</evidence>
<evidence type="ECO:0000313" key="14">
    <source>
        <dbReference type="Proteomes" id="UP000002743"/>
    </source>
</evidence>
<comment type="subcellular location">
    <subcellularLocation>
        <location evidence="1 9">Cell inner membrane</location>
        <topology evidence="1 9">Single-pass membrane protein</topology>
    </subcellularLocation>
</comment>
<feature type="coiled-coil region" evidence="10">
    <location>
        <begin position="237"/>
        <end position="293"/>
    </location>
</feature>
<dbReference type="PANTHER" id="PTHR30386:SF26">
    <property type="entry name" value="TRANSPORT PROTEIN COMB"/>
    <property type="match status" value="1"/>
</dbReference>
<dbReference type="PRINTS" id="PR01490">
    <property type="entry name" value="RTXTOXIND"/>
</dbReference>
<evidence type="ECO:0000256" key="9">
    <source>
        <dbReference type="RuleBase" id="RU365093"/>
    </source>
</evidence>
<dbReference type="InterPro" id="IPR058982">
    <property type="entry name" value="Beta-barrel_AprE"/>
</dbReference>
<dbReference type="AlphaFoldDB" id="C6X786"/>
<proteinExistence type="inferred from homology"/>
<dbReference type="InterPro" id="IPR006144">
    <property type="entry name" value="Secretion_HlyD_CS"/>
</dbReference>
<keyword evidence="8 9" id="KW-0472">Membrane</keyword>
<feature type="domain" description="AprE-like long alpha-helical hairpin" evidence="11">
    <location>
        <begin position="107"/>
        <end position="286"/>
    </location>
</feature>
<evidence type="ECO:0000256" key="1">
    <source>
        <dbReference type="ARBA" id="ARBA00004377"/>
    </source>
</evidence>
<dbReference type="PANTHER" id="PTHR30386">
    <property type="entry name" value="MEMBRANE FUSION SUBUNIT OF EMRAB-TOLC MULTIDRUG EFFLUX PUMP"/>
    <property type="match status" value="1"/>
</dbReference>
<reference evidence="13 14" key="2">
    <citation type="journal article" date="2011" name="J. Bacteriol.">
        <title>Genomes of three methylotrophs from a single niche uncover genetic and metabolic divergence of Methylophilaceae.</title>
        <authorList>
            <person name="Lapidus A."/>
            <person name="Clum A."/>
            <person name="Labutti K."/>
            <person name="Kaluzhnaya M.G."/>
            <person name="Lim S."/>
            <person name="Beck D.A."/>
            <person name="Glavina Del Rio T."/>
            <person name="Nolan M."/>
            <person name="Mavromatis K."/>
            <person name="Huntemann M."/>
            <person name="Lucas S."/>
            <person name="Lidstrom M.E."/>
            <person name="Ivanova N."/>
            <person name="Chistoserdova L."/>
        </authorList>
    </citation>
    <scope>NUCLEOTIDE SEQUENCE [LARGE SCALE GENOMIC DNA]</scope>
    <source>
        <strain evidence="13 14">SIP3-4</strain>
    </source>
</reference>
<keyword evidence="7 9" id="KW-1133">Transmembrane helix</keyword>
<dbReference type="InterPro" id="IPR058781">
    <property type="entry name" value="HH_AprE-like"/>
</dbReference>
<feature type="transmembrane region" description="Helical" evidence="9">
    <location>
        <begin position="32"/>
        <end position="52"/>
    </location>
</feature>
<keyword evidence="3 9" id="KW-0813">Transport</keyword>
<dbReference type="Proteomes" id="UP000002743">
    <property type="component" value="Chromosome"/>
</dbReference>
<dbReference type="InterPro" id="IPR010129">
    <property type="entry name" value="T1SS_HlyD"/>
</dbReference>
<dbReference type="EMBL" id="CP001674">
    <property type="protein sequence ID" value="ACT51229.1"/>
    <property type="molecule type" value="Genomic_DNA"/>
</dbReference>
<dbReference type="Gene3D" id="2.40.30.170">
    <property type="match status" value="1"/>
</dbReference>
<dbReference type="STRING" id="582744.Msip34_1987"/>
<dbReference type="OrthoDB" id="9775513at2"/>
<evidence type="ECO:0000313" key="13">
    <source>
        <dbReference type="EMBL" id="ACT51229.1"/>
    </source>
</evidence>
<evidence type="ECO:0000259" key="12">
    <source>
        <dbReference type="Pfam" id="PF26002"/>
    </source>
</evidence>
<dbReference type="PROSITE" id="PS00543">
    <property type="entry name" value="HLYD_FAMILY"/>
    <property type="match status" value="1"/>
</dbReference>
<dbReference type="NCBIfam" id="TIGR01843">
    <property type="entry name" value="type_I_hlyD"/>
    <property type="match status" value="1"/>
</dbReference>
<name>C6X786_METGS</name>
<organism evidence="13 14">
    <name type="scientific">Methylovorus glucosotrophus (strain SIP3-4)</name>
    <dbReference type="NCBI Taxonomy" id="582744"/>
    <lineage>
        <taxon>Bacteria</taxon>
        <taxon>Pseudomonadati</taxon>
        <taxon>Pseudomonadota</taxon>
        <taxon>Betaproteobacteria</taxon>
        <taxon>Nitrosomonadales</taxon>
        <taxon>Methylophilaceae</taxon>
        <taxon>Methylovorus</taxon>
    </lineage>
</organism>
<evidence type="ECO:0000256" key="3">
    <source>
        <dbReference type="ARBA" id="ARBA00022448"/>
    </source>
</evidence>
<evidence type="ECO:0000256" key="10">
    <source>
        <dbReference type="SAM" id="Coils"/>
    </source>
</evidence>
<dbReference type="GO" id="GO:0009306">
    <property type="term" value="P:protein secretion"/>
    <property type="evidence" value="ECO:0007669"/>
    <property type="project" value="InterPro"/>
</dbReference>
<sequence length="439" mass="48739">MTPDFPNIPQRLANRHRQQADLLQELRTPRHWVVLITVMVVLLIVWAAWAPVRMVVRAEGRVIPSTHSQVVQHLEGGVVLSIDVAEGEFVQKGDVLARISDVQGASQMGERRVREQALLARVLRLKAEASGSAIADFHALDASDAIRAEREAFLARRQRLEQDQRVTTEQVAQKRSELAELMARRSNLAAELELAQRQQQISNEMMQREAASKLEVLDAQAKVQRLRTMLSDADTSLPRLKAAIAEAEGRSRELESRFRAEARTDLTAAQTDLQRVQEELKASSDRVERTELRAPVSGIVNRVNVTTIGGVIRPGDAVVEITPSDEHIVVEARVRPADRAELHPGLPVYVRLSAYDYASFGTTQGRLTEVSADTMPDEKGERFYRVRVGLDGNQRAFAGRPIVPGMVATADIVVGSRTVLAYLISPLTRFARAALSEPR</sequence>
<evidence type="ECO:0000256" key="5">
    <source>
        <dbReference type="ARBA" id="ARBA00022519"/>
    </source>
</evidence>
<reference evidence="14" key="1">
    <citation type="submission" date="2009-07" db="EMBL/GenBank/DDBJ databases">
        <title>Complete sequence of chromosome of Methylovorus sp. SIP3-4.</title>
        <authorList>
            <person name="Lucas S."/>
            <person name="Copeland A."/>
            <person name="Lapidus A."/>
            <person name="Glavina del Rio T."/>
            <person name="Tice H."/>
            <person name="Bruce D."/>
            <person name="Goodwin L."/>
            <person name="Pitluck S."/>
            <person name="Clum A."/>
            <person name="Larimer F."/>
            <person name="Land M."/>
            <person name="Hauser L."/>
            <person name="Kyrpides N."/>
            <person name="Mikhailova N."/>
            <person name="Kayluzhnaya M."/>
            <person name="Chistoserdova L."/>
        </authorList>
    </citation>
    <scope>NUCLEOTIDE SEQUENCE [LARGE SCALE GENOMIC DNA]</scope>
    <source>
        <strain evidence="14">SIP3-4</strain>
    </source>
</reference>
<feature type="coiled-coil region" evidence="10">
    <location>
        <begin position="143"/>
        <end position="198"/>
    </location>
</feature>
<evidence type="ECO:0000256" key="8">
    <source>
        <dbReference type="ARBA" id="ARBA00023136"/>
    </source>
</evidence>
<feature type="domain" description="AprE-like beta-barrel" evidence="12">
    <location>
        <begin position="329"/>
        <end position="414"/>
    </location>
</feature>
<dbReference type="HOGENOM" id="CLU_023976_8_0_4"/>